<accession>A0A843UA43</accession>
<reference evidence="2" key="1">
    <citation type="submission" date="2017-07" db="EMBL/GenBank/DDBJ databases">
        <title>Taro Niue Genome Assembly and Annotation.</title>
        <authorList>
            <person name="Atibalentja N."/>
            <person name="Keating K."/>
            <person name="Fields C.J."/>
        </authorList>
    </citation>
    <scope>NUCLEOTIDE SEQUENCE</scope>
    <source>
        <strain evidence="2">Niue_2</strain>
        <tissue evidence="2">Leaf</tissue>
    </source>
</reference>
<comment type="caution">
    <text evidence="2">The sequence shown here is derived from an EMBL/GenBank/DDBJ whole genome shotgun (WGS) entry which is preliminary data.</text>
</comment>
<evidence type="ECO:0000313" key="2">
    <source>
        <dbReference type="EMBL" id="MQL80345.1"/>
    </source>
</evidence>
<gene>
    <name evidence="2" type="ORF">Taro_012784</name>
</gene>
<sequence>MYHDLMWINGKKRFNNGQPWSGSGQAKQIGRIREKLKSLKSAQPPSDDSTPHQVAARNDTYTQVLGPDRLGHVSGVGTGPTPTSM</sequence>
<feature type="region of interest" description="Disordered" evidence="1">
    <location>
        <begin position="62"/>
        <end position="85"/>
    </location>
</feature>
<dbReference type="AlphaFoldDB" id="A0A843UA43"/>
<proteinExistence type="predicted"/>
<evidence type="ECO:0000256" key="1">
    <source>
        <dbReference type="SAM" id="MobiDB-lite"/>
    </source>
</evidence>
<keyword evidence="3" id="KW-1185">Reference proteome</keyword>
<protein>
    <submittedName>
        <fullName evidence="2">Uncharacterized protein</fullName>
    </submittedName>
</protein>
<name>A0A843UA43_COLES</name>
<organism evidence="2 3">
    <name type="scientific">Colocasia esculenta</name>
    <name type="common">Wild taro</name>
    <name type="synonym">Arum esculentum</name>
    <dbReference type="NCBI Taxonomy" id="4460"/>
    <lineage>
        <taxon>Eukaryota</taxon>
        <taxon>Viridiplantae</taxon>
        <taxon>Streptophyta</taxon>
        <taxon>Embryophyta</taxon>
        <taxon>Tracheophyta</taxon>
        <taxon>Spermatophyta</taxon>
        <taxon>Magnoliopsida</taxon>
        <taxon>Liliopsida</taxon>
        <taxon>Araceae</taxon>
        <taxon>Aroideae</taxon>
        <taxon>Colocasieae</taxon>
        <taxon>Colocasia</taxon>
    </lineage>
</organism>
<dbReference type="Proteomes" id="UP000652761">
    <property type="component" value="Unassembled WGS sequence"/>
</dbReference>
<evidence type="ECO:0000313" key="3">
    <source>
        <dbReference type="Proteomes" id="UP000652761"/>
    </source>
</evidence>
<dbReference type="EMBL" id="NMUH01000502">
    <property type="protein sequence ID" value="MQL80345.1"/>
    <property type="molecule type" value="Genomic_DNA"/>
</dbReference>